<evidence type="ECO:0000256" key="3">
    <source>
        <dbReference type="ARBA" id="ARBA00022989"/>
    </source>
</evidence>
<protein>
    <recommendedName>
        <fullName evidence="6">Peroxin/Ferlin domain-containing protein</fullName>
    </recommendedName>
</protein>
<keyword evidence="8" id="KW-1185">Reference proteome</keyword>
<keyword evidence="4 5" id="KW-0472">Membrane</keyword>
<dbReference type="KEGG" id="asau:88175450"/>
<keyword evidence="3 5" id="KW-1133">Transmembrane helix</keyword>
<dbReference type="GO" id="GO:0012505">
    <property type="term" value="C:endomembrane system"/>
    <property type="evidence" value="ECO:0007669"/>
    <property type="project" value="UniProtKB-SubCell"/>
</dbReference>
<gene>
    <name evidence="7" type="ORF">PUMCH_004390</name>
</gene>
<evidence type="ECO:0000313" key="7">
    <source>
        <dbReference type="EMBL" id="WPK27019.1"/>
    </source>
</evidence>
<dbReference type="PANTHER" id="PTHR31679:SF2">
    <property type="entry name" value="PEROXISOMAL MEMBRANE PROTEIN PEX30-RELATED"/>
    <property type="match status" value="1"/>
</dbReference>
<evidence type="ECO:0000256" key="2">
    <source>
        <dbReference type="ARBA" id="ARBA00022692"/>
    </source>
</evidence>
<evidence type="ECO:0000256" key="5">
    <source>
        <dbReference type="SAM" id="Phobius"/>
    </source>
</evidence>
<dbReference type="GO" id="GO:0005778">
    <property type="term" value="C:peroxisomal membrane"/>
    <property type="evidence" value="ECO:0007669"/>
    <property type="project" value="TreeGrafter"/>
</dbReference>
<feature type="domain" description="Peroxin/Ferlin" evidence="6">
    <location>
        <begin position="275"/>
        <end position="348"/>
    </location>
</feature>
<dbReference type="InterPro" id="IPR010482">
    <property type="entry name" value="TECPR1-like_DysF"/>
</dbReference>
<dbReference type="SMART" id="SM00693">
    <property type="entry name" value="DysFN"/>
    <property type="match status" value="1"/>
</dbReference>
<feature type="transmembrane region" description="Helical" evidence="5">
    <location>
        <begin position="32"/>
        <end position="50"/>
    </location>
</feature>
<feature type="transmembrane region" description="Helical" evidence="5">
    <location>
        <begin position="84"/>
        <end position="106"/>
    </location>
</feature>
<accession>A0AAX4HF84</accession>
<feature type="transmembrane region" description="Helical" evidence="5">
    <location>
        <begin position="174"/>
        <end position="192"/>
    </location>
</feature>
<evidence type="ECO:0000313" key="8">
    <source>
        <dbReference type="Proteomes" id="UP001338582"/>
    </source>
</evidence>
<dbReference type="AlphaFoldDB" id="A0AAX4HF84"/>
<dbReference type="GeneID" id="88175450"/>
<keyword evidence="2 5" id="KW-0812">Transmembrane</keyword>
<dbReference type="PANTHER" id="PTHR31679">
    <property type="entry name" value="PEROXISOMAL MEMBRANE PROTEIN PEX30-RELATED"/>
    <property type="match status" value="1"/>
</dbReference>
<sequence>MSDSAVYAVFEPTEAHLLSTLPQAKLLVDNPILASALANIFPYILFIDDFLEVVTWTNDNPYKNLLLVSAYSVLWLYWSKFRLWIIPILAVLAFLSLVWTTSSVIYDSKFNEKPTVDEVLRALHNITVRFELLLRPAKHLSLQKKNYVTMAVGALLITPLHLAVMKWILLPQTYVWWIGVFVLTYHSPFAYASRRLLWRSAYVRRCTYWLTGLKIRLDRGEVSTKRAHETISRAHTPNSADVQKSLDLVPIPNKAEMVNDFTITQKTILSSTQLRQSVRFDILENERRWIGLGWSKYLLPNERSCFCYEALMAPAPDPNASRHFRFPVFADDLYTYQWQWMDEEWHLDSDFDRGKDKEGWVYYDNNWDLPRYYDGFSRYTRARKWTRRAILLIDKRSEVNDA</sequence>
<evidence type="ECO:0000256" key="1">
    <source>
        <dbReference type="ARBA" id="ARBA00004127"/>
    </source>
</evidence>
<comment type="subcellular location">
    <subcellularLocation>
        <location evidence="1">Endomembrane system</location>
        <topology evidence="1">Multi-pass membrane protein</topology>
    </subcellularLocation>
</comment>
<evidence type="ECO:0000259" key="6">
    <source>
        <dbReference type="SMART" id="SM00693"/>
    </source>
</evidence>
<organism evidence="7 8">
    <name type="scientific">Australozyma saopauloensis</name>
    <dbReference type="NCBI Taxonomy" id="291208"/>
    <lineage>
        <taxon>Eukaryota</taxon>
        <taxon>Fungi</taxon>
        <taxon>Dikarya</taxon>
        <taxon>Ascomycota</taxon>
        <taxon>Saccharomycotina</taxon>
        <taxon>Pichiomycetes</taxon>
        <taxon>Metschnikowiaceae</taxon>
        <taxon>Australozyma</taxon>
    </lineage>
</organism>
<dbReference type="EMBL" id="CP138898">
    <property type="protein sequence ID" value="WPK27019.1"/>
    <property type="molecule type" value="Genomic_DNA"/>
</dbReference>
<evidence type="ECO:0000256" key="4">
    <source>
        <dbReference type="ARBA" id="ARBA00023136"/>
    </source>
</evidence>
<name>A0AAX4HF84_9ASCO</name>
<reference evidence="7 8" key="1">
    <citation type="submission" date="2023-10" db="EMBL/GenBank/DDBJ databases">
        <title>Draft Genome Sequence of Candida saopaulonensis from a very Premature Infant with Sepsis.</title>
        <authorList>
            <person name="Ning Y."/>
            <person name="Dai R."/>
            <person name="Xiao M."/>
            <person name="Xu Y."/>
            <person name="Yan Q."/>
            <person name="Zhang L."/>
        </authorList>
    </citation>
    <scope>NUCLEOTIDE SEQUENCE [LARGE SCALE GENOMIC DNA]</scope>
    <source>
        <strain evidence="7 8">19XY460</strain>
    </source>
</reference>
<dbReference type="Pfam" id="PF06398">
    <property type="entry name" value="Pex24p"/>
    <property type="match status" value="1"/>
</dbReference>
<dbReference type="RefSeq" id="XP_062879397.1">
    <property type="nucleotide sequence ID" value="XM_063023327.1"/>
</dbReference>
<feature type="transmembrane region" description="Helical" evidence="5">
    <location>
        <begin position="147"/>
        <end position="168"/>
    </location>
</feature>
<feature type="transmembrane region" description="Helical" evidence="5">
    <location>
        <begin position="62"/>
        <end position="78"/>
    </location>
</feature>
<dbReference type="GO" id="GO:0007031">
    <property type="term" value="P:peroxisome organization"/>
    <property type="evidence" value="ECO:0007669"/>
    <property type="project" value="UniProtKB-ARBA"/>
</dbReference>
<proteinExistence type="predicted"/>
<dbReference type="Proteomes" id="UP001338582">
    <property type="component" value="Chromosome 5"/>
</dbReference>
<dbReference type="InterPro" id="IPR052646">
    <property type="entry name" value="Peroxisomal_PEX28-32"/>
</dbReference>
<dbReference type="InterPro" id="IPR006614">
    <property type="entry name" value="Peroxin/Ferlin"/>
</dbReference>